<organism evidence="10 11">
    <name type="scientific">Thermacetogenium phaeum</name>
    <dbReference type="NCBI Taxonomy" id="85874"/>
    <lineage>
        <taxon>Bacteria</taxon>
        <taxon>Bacillati</taxon>
        <taxon>Bacillota</taxon>
        <taxon>Clostridia</taxon>
        <taxon>Thermoanaerobacterales</taxon>
        <taxon>Thermoanaerobacteraceae</taxon>
        <taxon>Thermacetogenium</taxon>
    </lineage>
</organism>
<keyword evidence="3 7" id="KW-0694">RNA-binding</keyword>
<dbReference type="InterPro" id="IPR020069">
    <property type="entry name" value="Ribosomal_bL9_C"/>
</dbReference>
<dbReference type="PATRIC" id="fig|85874.4.peg.340"/>
<dbReference type="HAMAP" id="MF_00503">
    <property type="entry name" value="Ribosomal_bL9"/>
    <property type="match status" value="1"/>
</dbReference>
<dbReference type="AlphaFoldDB" id="A0A101FG09"/>
<dbReference type="SUPFAM" id="SSF55658">
    <property type="entry name" value="L9 N-domain-like"/>
    <property type="match status" value="1"/>
</dbReference>
<reference evidence="11" key="1">
    <citation type="journal article" date="2015" name="MBio">
        <title>Genome-Resolved Metagenomic Analysis Reveals Roles for Candidate Phyla and Other Microbial Community Members in Biogeochemical Transformations in Oil Reservoirs.</title>
        <authorList>
            <person name="Hu P."/>
            <person name="Tom L."/>
            <person name="Singh A."/>
            <person name="Thomas B.C."/>
            <person name="Baker B.J."/>
            <person name="Piceno Y.M."/>
            <person name="Andersen G.L."/>
            <person name="Banfield J.F."/>
        </authorList>
    </citation>
    <scope>NUCLEOTIDE SEQUENCE [LARGE SCALE GENOMIC DNA]</scope>
</reference>
<dbReference type="Gene3D" id="3.40.5.10">
    <property type="entry name" value="Ribosomal protein L9, N-terminal domain"/>
    <property type="match status" value="1"/>
</dbReference>
<dbReference type="GO" id="GO:0003735">
    <property type="term" value="F:structural constituent of ribosome"/>
    <property type="evidence" value="ECO:0007669"/>
    <property type="project" value="InterPro"/>
</dbReference>
<dbReference type="Proteomes" id="UP000053326">
    <property type="component" value="Unassembled WGS sequence"/>
</dbReference>
<evidence type="ECO:0000256" key="7">
    <source>
        <dbReference type="HAMAP-Rule" id="MF_00503"/>
    </source>
</evidence>
<sequence length="153" mass="16638">MKSMKVILREDVKNLGKKGDIVEVSEGHGRNYLIPRGLAVPVTRGVLKEASLIADGRAKKEERLLKNARELASRLDGMTVTLPARAGEGGKLYGAVTSRDIAAALERLLGRKMDKKKIELPEPIKALGVFPVQIRLHPGVQVEIRVNVVAADS</sequence>
<evidence type="ECO:0000256" key="5">
    <source>
        <dbReference type="ARBA" id="ARBA00023274"/>
    </source>
</evidence>
<feature type="domain" description="Ribosomal protein L9" evidence="8">
    <location>
        <begin position="4"/>
        <end position="49"/>
    </location>
</feature>
<dbReference type="Gene3D" id="3.10.430.100">
    <property type="entry name" value="Ribosomal protein L9, C-terminal domain"/>
    <property type="match status" value="1"/>
</dbReference>
<evidence type="ECO:0000256" key="3">
    <source>
        <dbReference type="ARBA" id="ARBA00022884"/>
    </source>
</evidence>
<proteinExistence type="inferred from homology"/>
<dbReference type="FunFam" id="3.10.430.100:FF:000006">
    <property type="entry name" value="50S ribosomal protein L9"/>
    <property type="match status" value="1"/>
</dbReference>
<dbReference type="SUPFAM" id="SSF55653">
    <property type="entry name" value="Ribosomal protein L9 C-domain"/>
    <property type="match status" value="1"/>
</dbReference>
<comment type="function">
    <text evidence="7">Binds to the 23S rRNA.</text>
</comment>
<dbReference type="InterPro" id="IPR020594">
    <property type="entry name" value="Ribosomal_bL9_bac/chp"/>
</dbReference>
<keyword evidence="5 7" id="KW-0687">Ribonucleoprotein</keyword>
<dbReference type="Pfam" id="PF03948">
    <property type="entry name" value="Ribosomal_L9_C"/>
    <property type="match status" value="1"/>
</dbReference>
<keyword evidence="4 7" id="KW-0689">Ribosomal protein</keyword>
<evidence type="ECO:0000259" key="9">
    <source>
        <dbReference type="Pfam" id="PF03948"/>
    </source>
</evidence>
<dbReference type="GO" id="GO:1990904">
    <property type="term" value="C:ribonucleoprotein complex"/>
    <property type="evidence" value="ECO:0007669"/>
    <property type="project" value="UniProtKB-KW"/>
</dbReference>
<evidence type="ECO:0000256" key="1">
    <source>
        <dbReference type="ARBA" id="ARBA00010605"/>
    </source>
</evidence>
<evidence type="ECO:0000313" key="10">
    <source>
        <dbReference type="EMBL" id="KUK36331.1"/>
    </source>
</evidence>
<dbReference type="Pfam" id="PF01281">
    <property type="entry name" value="Ribosomal_L9_N"/>
    <property type="match status" value="1"/>
</dbReference>
<evidence type="ECO:0000256" key="2">
    <source>
        <dbReference type="ARBA" id="ARBA00022730"/>
    </source>
</evidence>
<evidence type="ECO:0000259" key="8">
    <source>
        <dbReference type="Pfam" id="PF01281"/>
    </source>
</evidence>
<evidence type="ECO:0000313" key="11">
    <source>
        <dbReference type="Proteomes" id="UP000053326"/>
    </source>
</evidence>
<dbReference type="InterPro" id="IPR009027">
    <property type="entry name" value="Ribosomal_bL9/RNase_H1_N"/>
</dbReference>
<dbReference type="InterPro" id="IPR036791">
    <property type="entry name" value="Ribosomal_bL9_C_sf"/>
</dbReference>
<dbReference type="InterPro" id="IPR000244">
    <property type="entry name" value="Ribosomal_bL9"/>
</dbReference>
<dbReference type="GO" id="GO:0005840">
    <property type="term" value="C:ribosome"/>
    <property type="evidence" value="ECO:0007669"/>
    <property type="project" value="UniProtKB-KW"/>
</dbReference>
<accession>A0A101FG09</accession>
<dbReference type="InterPro" id="IPR020070">
    <property type="entry name" value="Ribosomal_bL9_N"/>
</dbReference>
<keyword evidence="2 7" id="KW-0699">rRNA-binding</keyword>
<name>A0A101FG09_9THEO</name>
<dbReference type="NCBIfam" id="TIGR00158">
    <property type="entry name" value="L9"/>
    <property type="match status" value="1"/>
</dbReference>
<evidence type="ECO:0000256" key="4">
    <source>
        <dbReference type="ARBA" id="ARBA00022980"/>
    </source>
</evidence>
<dbReference type="InterPro" id="IPR036935">
    <property type="entry name" value="Ribosomal_bL9_N_sf"/>
</dbReference>
<feature type="domain" description="Large ribosomal subunit protein bL9 C-terminal" evidence="9">
    <location>
        <begin position="67"/>
        <end position="150"/>
    </location>
</feature>
<comment type="caution">
    <text evidence="10">The sequence shown here is derived from an EMBL/GenBank/DDBJ whole genome shotgun (WGS) entry which is preliminary data.</text>
</comment>
<dbReference type="GO" id="GO:0019843">
    <property type="term" value="F:rRNA binding"/>
    <property type="evidence" value="ECO:0007669"/>
    <property type="project" value="UniProtKB-UniRule"/>
</dbReference>
<gene>
    <name evidence="7" type="primary">rplI</name>
    <name evidence="10" type="ORF">XD66_0962</name>
</gene>
<comment type="similarity">
    <text evidence="1 7">Belongs to the bacterial ribosomal protein bL9 family.</text>
</comment>
<evidence type="ECO:0000256" key="6">
    <source>
        <dbReference type="ARBA" id="ARBA00035292"/>
    </source>
</evidence>
<dbReference type="EMBL" id="LGFO01000115">
    <property type="protein sequence ID" value="KUK36331.1"/>
    <property type="molecule type" value="Genomic_DNA"/>
</dbReference>
<dbReference type="PANTHER" id="PTHR21368">
    <property type="entry name" value="50S RIBOSOMAL PROTEIN L9"/>
    <property type="match status" value="1"/>
</dbReference>
<protein>
    <recommendedName>
        <fullName evidence="6 7">Large ribosomal subunit protein bL9</fullName>
    </recommendedName>
</protein>
<dbReference type="GO" id="GO:0006412">
    <property type="term" value="P:translation"/>
    <property type="evidence" value="ECO:0007669"/>
    <property type="project" value="UniProtKB-UniRule"/>
</dbReference>